<feature type="region of interest" description="Disordered" evidence="1">
    <location>
        <begin position="124"/>
        <end position="168"/>
    </location>
</feature>
<keyword evidence="6" id="KW-1185">Reference proteome</keyword>
<dbReference type="SUPFAM" id="SSF49562">
    <property type="entry name" value="C2 domain (Calcium/lipid-binding domain, CaLB)"/>
    <property type="match status" value="2"/>
</dbReference>
<protein>
    <submittedName>
        <fullName evidence="4">Putative ca2+-dependent phospholipid-binding protein synaptotagmin</fullName>
    </submittedName>
</protein>
<reference evidence="5" key="3">
    <citation type="submission" date="2020-05" db="UniProtKB">
        <authorList>
            <consortium name="EnsemblMetazoa"/>
        </authorList>
    </citation>
    <scope>IDENTIFICATION</scope>
    <source>
        <strain evidence="5">Jacobina</strain>
    </source>
</reference>
<dbReference type="Pfam" id="PF00168">
    <property type="entry name" value="C2"/>
    <property type="match status" value="2"/>
</dbReference>
<evidence type="ECO:0000313" key="5">
    <source>
        <dbReference type="EnsemblMetazoa" id="LLOJ000912-PA"/>
    </source>
</evidence>
<keyword evidence="2" id="KW-0812">Transmembrane</keyword>
<evidence type="ECO:0000256" key="2">
    <source>
        <dbReference type="SAM" id="Phobius"/>
    </source>
</evidence>
<evidence type="ECO:0000313" key="6">
    <source>
        <dbReference type="Proteomes" id="UP000092461"/>
    </source>
</evidence>
<dbReference type="GO" id="GO:0048791">
    <property type="term" value="P:calcium ion-regulated exocytosis of neurotransmitter"/>
    <property type="evidence" value="ECO:0007669"/>
    <property type="project" value="TreeGrafter"/>
</dbReference>
<dbReference type="GO" id="GO:0005886">
    <property type="term" value="C:plasma membrane"/>
    <property type="evidence" value="ECO:0007669"/>
    <property type="project" value="TreeGrafter"/>
</dbReference>
<evidence type="ECO:0000259" key="3">
    <source>
        <dbReference type="PROSITE" id="PS50004"/>
    </source>
</evidence>
<feature type="compositionally biased region" description="Polar residues" evidence="1">
    <location>
        <begin position="156"/>
        <end position="167"/>
    </location>
</feature>
<dbReference type="Proteomes" id="UP000092461">
    <property type="component" value="Unassembled WGS sequence"/>
</dbReference>
<sequence length="754" mass="84278">MTLSGYFTPFQLFLQDLSRNKAIVTSVAVMVIVLLMALFVCHYFGPRATAWIRSNREEKIGLSKNRLYNANGYLIQSSTEFLVGSSGSFKRFDSVDRDCKELQGQQTTVPLWNIPINDIPPQPLRPAPSSPSAIVSPKAQIAHQQRPPKSEARPIKQQSMEQKTVSASMAIPRPVTRRQLSTPISSSPFSPLLNVPGSMHKTNCAKKSMSTNPFLNESLGSTVVDNQVATGVLESINPFEVKKVSGDSVAAANKVETESHLSDVFTFDTTKINELLLMEEENTTVKNALLEAEGSIKKLESVTLDDRKHRQDYEEFLRQQNELNWNKVRESSKKKNPPIRNRSLSETEASAEKKLSQSPKDPAVPSTNPFVTDSSIVLHKTASENYLQQYSGQVMGIRSTRAMQNAWGLSKEKTKRNISGSQSSLSESEVSTVMSNENLYRAVSCESVSSQSSVVLADLEEPTIPSVTGYLCIGLHYDKNTISDEGVELIVTVLEAKELVGPPDAKFMDTFVRIYLVPDETGASQTKLFKDSSCPSYNETFSFFMSNKHTRRSLWFHLYHSGMAHTLIGEAEMQLSDLSARPITTWLALSDSRHNKSCNWGELMICLSYLPTAERLTVVVVKARNLRIDQKMQDVENVFVKVYLLKDDRKVSKKKTSTKRKEKSPIYNESMIFSVPPYMLSSIQVRLTVAHQLENDASCVVSLGHVILGSAATGKGLRHWNQMISSVRKPVAMWHPLRRPALPRHQLQTTKTHS</sequence>
<dbReference type="GO" id="GO:0098793">
    <property type="term" value="C:presynapse"/>
    <property type="evidence" value="ECO:0007669"/>
    <property type="project" value="GOC"/>
</dbReference>
<dbReference type="GO" id="GO:0048488">
    <property type="term" value="P:synaptic vesicle endocytosis"/>
    <property type="evidence" value="ECO:0007669"/>
    <property type="project" value="TreeGrafter"/>
</dbReference>
<dbReference type="SMART" id="SM00239">
    <property type="entry name" value="C2"/>
    <property type="match status" value="2"/>
</dbReference>
<name>A0A1B0CAD9_LUTLO</name>
<dbReference type="InterPro" id="IPR000008">
    <property type="entry name" value="C2_dom"/>
</dbReference>
<dbReference type="GO" id="GO:0030276">
    <property type="term" value="F:clathrin binding"/>
    <property type="evidence" value="ECO:0007669"/>
    <property type="project" value="TreeGrafter"/>
</dbReference>
<feature type="domain" description="C2" evidence="3">
    <location>
        <begin position="467"/>
        <end position="587"/>
    </location>
</feature>
<feature type="transmembrane region" description="Helical" evidence="2">
    <location>
        <begin position="22"/>
        <end position="45"/>
    </location>
</feature>
<feature type="compositionally biased region" description="Low complexity" evidence="1">
    <location>
        <begin position="130"/>
        <end position="139"/>
    </location>
</feature>
<evidence type="ECO:0000313" key="4">
    <source>
        <dbReference type="EMBL" id="MBC1169908.1"/>
    </source>
</evidence>
<feature type="domain" description="C2" evidence="3">
    <location>
        <begin position="599"/>
        <end position="735"/>
    </location>
</feature>
<dbReference type="GO" id="GO:0001786">
    <property type="term" value="F:phosphatidylserine binding"/>
    <property type="evidence" value="ECO:0007669"/>
    <property type="project" value="TreeGrafter"/>
</dbReference>
<dbReference type="VEuPathDB" id="VectorBase:LLONM1_010726"/>
<dbReference type="PANTHER" id="PTHR10024">
    <property type="entry name" value="SYNAPTOTAGMIN"/>
    <property type="match status" value="1"/>
</dbReference>
<evidence type="ECO:0000256" key="1">
    <source>
        <dbReference type="SAM" id="MobiDB-lite"/>
    </source>
</evidence>
<dbReference type="GO" id="GO:0005509">
    <property type="term" value="F:calcium ion binding"/>
    <property type="evidence" value="ECO:0007669"/>
    <property type="project" value="TreeGrafter"/>
</dbReference>
<feature type="region of interest" description="Disordered" evidence="1">
    <location>
        <begin position="327"/>
        <end position="369"/>
    </location>
</feature>
<reference evidence="4" key="2">
    <citation type="journal article" date="2020" name="BMC">
        <title>Leishmania infection induces a limited differential gene expression in the sand fly midgut.</title>
        <authorList>
            <person name="Coutinho-Abreu I.V."/>
            <person name="Serafim T.D."/>
            <person name="Meneses C."/>
            <person name="Kamhawi S."/>
            <person name="Oliveira F."/>
            <person name="Valenzuela J.G."/>
        </authorList>
    </citation>
    <scope>NUCLEOTIDE SEQUENCE</scope>
    <source>
        <strain evidence="4">Jacobina</strain>
        <tissue evidence="4">Midgut</tissue>
    </source>
</reference>
<dbReference type="InterPro" id="IPR035892">
    <property type="entry name" value="C2_domain_sf"/>
</dbReference>
<dbReference type="FunFam" id="2.60.40.150:FF:000294">
    <property type="entry name" value="Synaptotagmin 1-like Protein"/>
    <property type="match status" value="1"/>
</dbReference>
<dbReference type="GO" id="GO:0005544">
    <property type="term" value="F:calcium-dependent phospholipid binding"/>
    <property type="evidence" value="ECO:0007669"/>
    <property type="project" value="TreeGrafter"/>
</dbReference>
<dbReference type="EMBL" id="GITU01001205">
    <property type="protein sequence ID" value="MBC1169908.1"/>
    <property type="molecule type" value="Transcribed_RNA"/>
</dbReference>
<dbReference type="PANTHER" id="PTHR10024:SF252">
    <property type="entry name" value="SYNAPTOTAGMIN-12"/>
    <property type="match status" value="1"/>
</dbReference>
<dbReference type="AlphaFoldDB" id="A0A1B0CAD9"/>
<dbReference type="GO" id="GO:0000149">
    <property type="term" value="F:SNARE binding"/>
    <property type="evidence" value="ECO:0007669"/>
    <property type="project" value="TreeGrafter"/>
</dbReference>
<dbReference type="GO" id="GO:0070382">
    <property type="term" value="C:exocytic vesicle"/>
    <property type="evidence" value="ECO:0007669"/>
    <property type="project" value="TreeGrafter"/>
</dbReference>
<dbReference type="Gene3D" id="2.60.40.150">
    <property type="entry name" value="C2 domain"/>
    <property type="match status" value="2"/>
</dbReference>
<organism evidence="5 6">
    <name type="scientific">Lutzomyia longipalpis</name>
    <name type="common">Sand fly</name>
    <dbReference type="NCBI Taxonomy" id="7200"/>
    <lineage>
        <taxon>Eukaryota</taxon>
        <taxon>Metazoa</taxon>
        <taxon>Ecdysozoa</taxon>
        <taxon>Arthropoda</taxon>
        <taxon>Hexapoda</taxon>
        <taxon>Insecta</taxon>
        <taxon>Pterygota</taxon>
        <taxon>Neoptera</taxon>
        <taxon>Endopterygota</taxon>
        <taxon>Diptera</taxon>
        <taxon>Nematocera</taxon>
        <taxon>Psychodoidea</taxon>
        <taxon>Psychodidae</taxon>
        <taxon>Lutzomyia</taxon>
        <taxon>Lutzomyia</taxon>
    </lineage>
</organism>
<dbReference type="VEuPathDB" id="VectorBase:LLOJ000912"/>
<keyword evidence="2" id="KW-0472">Membrane</keyword>
<keyword evidence="2" id="KW-1133">Transmembrane helix</keyword>
<dbReference type="EnsemblMetazoa" id="LLOJ000912-RA">
    <property type="protein sequence ID" value="LLOJ000912-PA"/>
    <property type="gene ID" value="LLOJ000912"/>
</dbReference>
<proteinExistence type="predicted"/>
<dbReference type="PROSITE" id="PS50004">
    <property type="entry name" value="C2"/>
    <property type="match status" value="2"/>
</dbReference>
<reference evidence="6" key="1">
    <citation type="submission" date="2012-05" db="EMBL/GenBank/DDBJ databases">
        <title>Whole Genome Assembly of Lutzomyia longipalpis.</title>
        <authorList>
            <person name="Richards S."/>
            <person name="Qu C."/>
            <person name="Dillon R."/>
            <person name="Worley K."/>
            <person name="Scherer S."/>
            <person name="Batterton M."/>
            <person name="Taylor A."/>
            <person name="Hawes A."/>
            <person name="Hernandez B."/>
            <person name="Kovar C."/>
            <person name="Mandapat C."/>
            <person name="Pham C."/>
            <person name="Qu C."/>
            <person name="Jing C."/>
            <person name="Bess C."/>
            <person name="Bandaranaike D."/>
            <person name="Ngo D."/>
            <person name="Ongeri F."/>
            <person name="Arias F."/>
            <person name="Lara F."/>
            <person name="Weissenberger G."/>
            <person name="Kamau G."/>
            <person name="Han H."/>
            <person name="Shen H."/>
            <person name="Dinh H."/>
            <person name="Khalil I."/>
            <person name="Jones J."/>
            <person name="Shafer J."/>
            <person name="Jayaseelan J."/>
            <person name="Quiroz J."/>
            <person name="Blankenburg K."/>
            <person name="Nguyen L."/>
            <person name="Jackson L."/>
            <person name="Francisco L."/>
            <person name="Tang L.-Y."/>
            <person name="Pu L.-L."/>
            <person name="Perales L."/>
            <person name="Lorensuhewa L."/>
            <person name="Munidasa M."/>
            <person name="Coyle M."/>
            <person name="Taylor M."/>
            <person name="Puazo M."/>
            <person name="Firestine M."/>
            <person name="Scheel M."/>
            <person name="Javaid M."/>
            <person name="Wang M."/>
            <person name="Li M."/>
            <person name="Tabassum N."/>
            <person name="Saada N."/>
            <person name="Osuji N."/>
            <person name="Aqrawi P."/>
            <person name="Fu Q."/>
            <person name="Thornton R."/>
            <person name="Raj R."/>
            <person name="Goodspeed R."/>
            <person name="Mata R."/>
            <person name="Najjar R."/>
            <person name="Gubbala S."/>
            <person name="Lee S."/>
            <person name="Denson S."/>
            <person name="Patil S."/>
            <person name="Macmil S."/>
            <person name="Qi S."/>
            <person name="Matskevitch T."/>
            <person name="Palculict T."/>
            <person name="Mathew T."/>
            <person name="Vee V."/>
            <person name="Velamala V."/>
            <person name="Korchina V."/>
            <person name="Cai W."/>
            <person name="Liu W."/>
            <person name="Dai W."/>
            <person name="Zou X."/>
            <person name="Zhu Y."/>
            <person name="Zhang Y."/>
            <person name="Wu Y.-Q."/>
            <person name="Xin Y."/>
            <person name="Nazarath L."/>
            <person name="Kovar C."/>
            <person name="Han Y."/>
            <person name="Muzny D."/>
            <person name="Gibbs R."/>
        </authorList>
    </citation>
    <scope>NUCLEOTIDE SEQUENCE [LARGE SCALE GENOMIC DNA]</scope>
    <source>
        <strain evidence="6">Jacobina</strain>
    </source>
</reference>
<accession>A0A1B0CAD9</accession>
<dbReference type="EMBL" id="AJWK01003678">
    <property type="status" value="NOT_ANNOTATED_CDS"/>
    <property type="molecule type" value="Genomic_DNA"/>
</dbReference>